<comment type="caution">
    <text evidence="1">The sequence shown here is derived from an EMBL/GenBank/DDBJ whole genome shotgun (WGS) entry which is preliminary data.</text>
</comment>
<name>A0AAV3Y590_9GAST</name>
<sequence length="138" mass="16173">MLHADPEGFHGRHYDLLLRDPQNLVRLDALMNCLRMSFKPKNSRSLSIRKGKLDEDFCFKVANQEIPRISQEPVKSIGRWYGSFLNDTKCGYETLEQDWTREKYKVLSKELEKAGYKSQILPIEFGDRDLLEHQPTTL</sequence>
<evidence type="ECO:0000313" key="1">
    <source>
        <dbReference type="EMBL" id="GFN77911.1"/>
    </source>
</evidence>
<dbReference type="AlphaFoldDB" id="A0AAV3Y590"/>
<keyword evidence="1" id="KW-0548">Nucleotidyltransferase</keyword>
<evidence type="ECO:0000313" key="2">
    <source>
        <dbReference type="Proteomes" id="UP000735302"/>
    </source>
</evidence>
<keyword evidence="1" id="KW-0808">Transferase</keyword>
<protein>
    <submittedName>
        <fullName evidence="1">Reverse transcriptase</fullName>
    </submittedName>
</protein>
<keyword evidence="1" id="KW-0695">RNA-directed DNA polymerase</keyword>
<accession>A0AAV3Y590</accession>
<dbReference type="Proteomes" id="UP000735302">
    <property type="component" value="Unassembled WGS sequence"/>
</dbReference>
<reference evidence="1 2" key="1">
    <citation type="journal article" date="2021" name="Elife">
        <title>Chloroplast acquisition without the gene transfer in kleptoplastic sea slugs, Plakobranchus ocellatus.</title>
        <authorList>
            <person name="Maeda T."/>
            <person name="Takahashi S."/>
            <person name="Yoshida T."/>
            <person name="Shimamura S."/>
            <person name="Takaki Y."/>
            <person name="Nagai Y."/>
            <person name="Toyoda A."/>
            <person name="Suzuki Y."/>
            <person name="Arimoto A."/>
            <person name="Ishii H."/>
            <person name="Satoh N."/>
            <person name="Nishiyama T."/>
            <person name="Hasebe M."/>
            <person name="Maruyama T."/>
            <person name="Minagawa J."/>
            <person name="Obokata J."/>
            <person name="Shigenobu S."/>
        </authorList>
    </citation>
    <scope>NUCLEOTIDE SEQUENCE [LARGE SCALE GENOMIC DNA]</scope>
</reference>
<proteinExistence type="predicted"/>
<keyword evidence="2" id="KW-1185">Reference proteome</keyword>
<gene>
    <name evidence="1" type="ORF">PoB_000441700</name>
</gene>
<dbReference type="GO" id="GO:0003964">
    <property type="term" value="F:RNA-directed DNA polymerase activity"/>
    <property type="evidence" value="ECO:0007669"/>
    <property type="project" value="UniProtKB-KW"/>
</dbReference>
<organism evidence="1 2">
    <name type="scientific">Plakobranchus ocellatus</name>
    <dbReference type="NCBI Taxonomy" id="259542"/>
    <lineage>
        <taxon>Eukaryota</taxon>
        <taxon>Metazoa</taxon>
        <taxon>Spiralia</taxon>
        <taxon>Lophotrochozoa</taxon>
        <taxon>Mollusca</taxon>
        <taxon>Gastropoda</taxon>
        <taxon>Heterobranchia</taxon>
        <taxon>Euthyneura</taxon>
        <taxon>Panpulmonata</taxon>
        <taxon>Sacoglossa</taxon>
        <taxon>Placobranchoidea</taxon>
        <taxon>Plakobranchidae</taxon>
        <taxon>Plakobranchus</taxon>
    </lineage>
</organism>
<dbReference type="EMBL" id="BLXT01000512">
    <property type="protein sequence ID" value="GFN77911.1"/>
    <property type="molecule type" value="Genomic_DNA"/>
</dbReference>